<dbReference type="SMART" id="SM00967">
    <property type="entry name" value="SpoU_sub_bind"/>
    <property type="match status" value="1"/>
</dbReference>
<dbReference type="RefSeq" id="WP_243477348.1">
    <property type="nucleotide sequence ID" value="NZ_CP063982.1"/>
</dbReference>
<feature type="binding site" evidence="6">
    <location>
        <position position="226"/>
    </location>
    <ligand>
        <name>S-adenosyl-L-methionine</name>
        <dbReference type="ChEBI" id="CHEBI:59789"/>
    </ligand>
</feature>
<evidence type="ECO:0000256" key="5">
    <source>
        <dbReference type="ARBA" id="ARBA00022691"/>
    </source>
</evidence>
<evidence type="ECO:0000313" key="8">
    <source>
        <dbReference type="EMBL" id="UOD49229.1"/>
    </source>
</evidence>
<comment type="catalytic activity">
    <reaction evidence="6">
        <text>guanosine(2251) in 23S rRNA + S-adenosyl-L-methionine = 2'-O-methylguanosine(2251) in 23S rRNA + S-adenosyl-L-homocysteine + H(+)</text>
        <dbReference type="Rhea" id="RHEA:24140"/>
        <dbReference type="Rhea" id="RHEA-COMP:10239"/>
        <dbReference type="Rhea" id="RHEA-COMP:10241"/>
        <dbReference type="ChEBI" id="CHEBI:15378"/>
        <dbReference type="ChEBI" id="CHEBI:57856"/>
        <dbReference type="ChEBI" id="CHEBI:59789"/>
        <dbReference type="ChEBI" id="CHEBI:74269"/>
        <dbReference type="ChEBI" id="CHEBI:74445"/>
        <dbReference type="EC" id="2.1.1.185"/>
    </reaction>
</comment>
<accession>A0ABY4AG17</accession>
<organism evidence="8 9">
    <name type="scientific">Orrella daihaiensis</name>
    <dbReference type="NCBI Taxonomy" id="2782176"/>
    <lineage>
        <taxon>Bacteria</taxon>
        <taxon>Pseudomonadati</taxon>
        <taxon>Pseudomonadota</taxon>
        <taxon>Betaproteobacteria</taxon>
        <taxon>Burkholderiales</taxon>
        <taxon>Alcaligenaceae</taxon>
        <taxon>Orrella</taxon>
    </lineage>
</organism>
<comment type="subcellular location">
    <subcellularLocation>
        <location evidence="6">Cytoplasm</location>
    </subcellularLocation>
</comment>
<dbReference type="Gene3D" id="3.30.1330.30">
    <property type="match status" value="1"/>
</dbReference>
<keyword evidence="1 6" id="KW-0963">Cytoplasm</keyword>
<dbReference type="CDD" id="cd18103">
    <property type="entry name" value="SpoU-like_RlmB"/>
    <property type="match status" value="1"/>
</dbReference>
<dbReference type="PANTHER" id="PTHR46429">
    <property type="entry name" value="23S RRNA (GUANOSINE-2'-O-)-METHYLTRANSFERASE RLMB"/>
    <property type="match status" value="1"/>
</dbReference>
<dbReference type="Pfam" id="PF08032">
    <property type="entry name" value="SpoU_sub_bind"/>
    <property type="match status" value="1"/>
</dbReference>
<dbReference type="Gene3D" id="3.40.1280.10">
    <property type="match status" value="1"/>
</dbReference>
<dbReference type="InterPro" id="IPR004441">
    <property type="entry name" value="rRNA_MeTrfase_TrmH"/>
</dbReference>
<dbReference type="EC" id="2.1.1.185" evidence="6"/>
<evidence type="ECO:0000259" key="7">
    <source>
        <dbReference type="SMART" id="SM00967"/>
    </source>
</evidence>
<dbReference type="InterPro" id="IPR024915">
    <property type="entry name" value="23S_rRNA_MeTrfase_RlmB"/>
</dbReference>
<dbReference type="Pfam" id="PF00588">
    <property type="entry name" value="SpoU_methylase"/>
    <property type="match status" value="1"/>
</dbReference>
<evidence type="ECO:0000256" key="2">
    <source>
        <dbReference type="ARBA" id="ARBA00022552"/>
    </source>
</evidence>
<dbReference type="EMBL" id="CP063982">
    <property type="protein sequence ID" value="UOD49229.1"/>
    <property type="molecule type" value="Genomic_DNA"/>
</dbReference>
<dbReference type="NCBIfam" id="TIGR00186">
    <property type="entry name" value="rRNA_methyl_3"/>
    <property type="match status" value="1"/>
</dbReference>
<dbReference type="SUPFAM" id="SSF55315">
    <property type="entry name" value="L30e-like"/>
    <property type="match status" value="1"/>
</dbReference>
<keyword evidence="9" id="KW-1185">Reference proteome</keyword>
<keyword evidence="4 6" id="KW-0808">Transferase</keyword>
<sequence>MSQSKLLAGFHAVQARARQAPGSVREVYLDATRRDKRMSSLLAWLKDQGITCHVVDAQRLDQLTQGVRHQGVVALVEPLALAQDIDEVFDTMQSAPFILVLDGVTDPHNLGACLRTADAAGVHAVIAPKDRAVGLSPVVERVACGATQSVPYIMVTNLARQLRELKDRGVWLIGTDERAPQTLHEVDQRGALAWVMGAEGAGMRRLTRELCDHLVHIPMGGSVESLNVSVATGVCLYETVRQRRLPAQ</sequence>
<evidence type="ECO:0000256" key="4">
    <source>
        <dbReference type="ARBA" id="ARBA00022679"/>
    </source>
</evidence>
<dbReference type="PANTHER" id="PTHR46429:SF1">
    <property type="entry name" value="23S RRNA (GUANOSINE-2'-O-)-METHYLTRANSFERASE RLMB"/>
    <property type="match status" value="1"/>
</dbReference>
<feature type="binding site" evidence="6">
    <location>
        <position position="197"/>
    </location>
    <ligand>
        <name>S-adenosyl-L-methionine</name>
        <dbReference type="ChEBI" id="CHEBI:59789"/>
    </ligand>
</feature>
<evidence type="ECO:0000256" key="6">
    <source>
        <dbReference type="HAMAP-Rule" id="MF_01887"/>
    </source>
</evidence>
<dbReference type="HAMAP" id="MF_01887">
    <property type="entry name" value="23SrRNA_methyltr_B"/>
    <property type="match status" value="1"/>
</dbReference>
<dbReference type="SUPFAM" id="SSF75217">
    <property type="entry name" value="alpha/beta knot"/>
    <property type="match status" value="1"/>
</dbReference>
<proteinExistence type="inferred from homology"/>
<evidence type="ECO:0000256" key="1">
    <source>
        <dbReference type="ARBA" id="ARBA00022490"/>
    </source>
</evidence>
<feature type="binding site" evidence="6">
    <location>
        <position position="217"/>
    </location>
    <ligand>
        <name>S-adenosyl-L-methionine</name>
        <dbReference type="ChEBI" id="CHEBI:59789"/>
    </ligand>
</feature>
<keyword evidence="3 6" id="KW-0489">Methyltransferase</keyword>
<evidence type="ECO:0000256" key="3">
    <source>
        <dbReference type="ARBA" id="ARBA00022603"/>
    </source>
</evidence>
<gene>
    <name evidence="6 8" type="primary">rlmB</name>
    <name evidence="8" type="ORF">DHf2319_06875</name>
</gene>
<comment type="function">
    <text evidence="6">Specifically methylates the ribose of guanosine 2251 in 23S rRNA.</text>
</comment>
<name>A0ABY4AG17_9BURK</name>
<evidence type="ECO:0000313" key="9">
    <source>
        <dbReference type="Proteomes" id="UP000831607"/>
    </source>
</evidence>
<keyword evidence="5 6" id="KW-0949">S-adenosyl-L-methionine</keyword>
<dbReference type="InterPro" id="IPR029026">
    <property type="entry name" value="tRNA_m1G_MTases_N"/>
</dbReference>
<comment type="similarity">
    <text evidence="6">Belongs to the class IV-like SAM-binding methyltransferase superfamily. RNA methyltransferase TrmH family. RlmB subfamily.</text>
</comment>
<dbReference type="InterPro" id="IPR029028">
    <property type="entry name" value="Alpha/beta_knot_MTases"/>
</dbReference>
<protein>
    <recommendedName>
        <fullName evidence="6">23S rRNA (guanosine-2'-O-)-methyltransferase RlmB</fullName>
        <ecNumber evidence="6">2.1.1.185</ecNumber>
    </recommendedName>
    <alternativeName>
        <fullName evidence="6">23S rRNA (guanosine2251 2'-O)-methyltransferase</fullName>
    </alternativeName>
    <alternativeName>
        <fullName evidence="6">23S rRNA Gm2251 2'-O-methyltransferase</fullName>
    </alternativeName>
</protein>
<keyword evidence="2 6" id="KW-0698">rRNA processing</keyword>
<feature type="domain" description="RNA 2-O ribose methyltransferase substrate binding" evidence="7">
    <location>
        <begin position="6"/>
        <end position="82"/>
    </location>
</feature>
<dbReference type="InterPro" id="IPR001537">
    <property type="entry name" value="SpoU_MeTrfase"/>
</dbReference>
<dbReference type="Proteomes" id="UP000831607">
    <property type="component" value="Chromosome"/>
</dbReference>
<dbReference type="InterPro" id="IPR013123">
    <property type="entry name" value="SpoU_subst-bd"/>
</dbReference>
<reference evidence="8 9" key="1">
    <citation type="submission" date="2020-11" db="EMBL/GenBank/DDBJ databases">
        <title>Algicoccus daihaiensis sp.nov., isolated from Daihai Lake in Inner Mongolia.</title>
        <authorList>
            <person name="Kai J."/>
        </authorList>
    </citation>
    <scope>NUCLEOTIDE SEQUENCE [LARGE SCALE GENOMIC DNA]</scope>
    <source>
        <strain evidence="9">f23</strain>
    </source>
</reference>
<dbReference type="InterPro" id="IPR029064">
    <property type="entry name" value="Ribosomal_eL30-like_sf"/>
</dbReference>